<evidence type="ECO:0000256" key="4">
    <source>
        <dbReference type="PROSITE-ProRule" id="PRU00267"/>
    </source>
</evidence>
<dbReference type="GO" id="GO:0003677">
    <property type="term" value="F:DNA binding"/>
    <property type="evidence" value="ECO:0007669"/>
    <property type="project" value="UniProtKB-UniRule"/>
</dbReference>
<dbReference type="Pfam" id="PF24245">
    <property type="entry name" value="INO80F"/>
    <property type="match status" value="1"/>
</dbReference>
<dbReference type="Proteomes" id="UP000769528">
    <property type="component" value="Unassembled WGS sequence"/>
</dbReference>
<accession>A0A9P8THY8</accession>
<evidence type="ECO:0000313" key="9">
    <source>
        <dbReference type="Proteomes" id="UP000769528"/>
    </source>
</evidence>
<protein>
    <recommendedName>
        <fullName evidence="7">HMG box domain-containing protein</fullName>
    </recommendedName>
</protein>
<dbReference type="SMART" id="SM00398">
    <property type="entry name" value="HMG"/>
    <property type="match status" value="1"/>
</dbReference>
<evidence type="ECO:0000256" key="3">
    <source>
        <dbReference type="ARBA" id="ARBA00023242"/>
    </source>
</evidence>
<name>A0A9P8THY8_9ASCO</name>
<dbReference type="EMBL" id="JAEUBF010000300">
    <property type="protein sequence ID" value="KAH3679501.1"/>
    <property type="molecule type" value="Genomic_DNA"/>
</dbReference>
<keyword evidence="2 4" id="KW-0238">DNA-binding</keyword>
<dbReference type="Pfam" id="PF00505">
    <property type="entry name" value="HMG_box"/>
    <property type="match status" value="1"/>
</dbReference>
<keyword evidence="5" id="KW-0175">Coiled coil</keyword>
<evidence type="ECO:0000259" key="7">
    <source>
        <dbReference type="PROSITE" id="PS50118"/>
    </source>
</evidence>
<dbReference type="OrthoDB" id="10070927at2759"/>
<feature type="compositionally biased region" description="Basic and acidic residues" evidence="6">
    <location>
        <begin position="195"/>
        <end position="210"/>
    </location>
</feature>
<evidence type="ECO:0000256" key="2">
    <source>
        <dbReference type="ARBA" id="ARBA00023125"/>
    </source>
</evidence>
<dbReference type="InterPro" id="IPR009071">
    <property type="entry name" value="HMG_box_dom"/>
</dbReference>
<sequence length="279" mass="32270">MTENHHKHTHSSERELKCKELKQKIEKVEDNNQLAALAISRTKISINRLRLEYSILLERLENKAILPQEDLSDLSDIEISDKKASNKKRKLGSNNSNSGNQHSSSNGINSNISAPKERDPDLPKRPLNPYLIFCELEKENFKKRAEVEGKQIDLSKTLGEAWKSMDNEAKTKYNEIYNKEKLKYNEEMKLYEEKKRVEAEAASKKLKQDGNDDDDDDEEEEEEEEREKDEGKLEQDPEEEIDADSKDQTEEKEHDSTVKKEDQIDTEIEEANTAAASDF</sequence>
<feature type="compositionally biased region" description="Low complexity" evidence="6">
    <location>
        <begin position="92"/>
        <end position="113"/>
    </location>
</feature>
<evidence type="ECO:0000256" key="1">
    <source>
        <dbReference type="ARBA" id="ARBA00004123"/>
    </source>
</evidence>
<feature type="coiled-coil region" evidence="5">
    <location>
        <begin position="11"/>
        <end position="38"/>
    </location>
</feature>
<dbReference type="SUPFAM" id="SSF47095">
    <property type="entry name" value="HMG-box"/>
    <property type="match status" value="1"/>
</dbReference>
<dbReference type="InterPro" id="IPR056513">
    <property type="entry name" value="INO80F"/>
</dbReference>
<dbReference type="PANTHER" id="PTHR48112:SF13">
    <property type="entry name" value="NON-HISTONE PROTEIN 10"/>
    <property type="match status" value="1"/>
</dbReference>
<dbReference type="InterPro" id="IPR050342">
    <property type="entry name" value="HMGB"/>
</dbReference>
<dbReference type="AlphaFoldDB" id="A0A9P8THY8"/>
<comment type="subcellular location">
    <subcellularLocation>
        <location evidence="1">Nucleus</location>
    </subcellularLocation>
</comment>
<dbReference type="InterPro" id="IPR036910">
    <property type="entry name" value="HMG_box_dom_sf"/>
</dbReference>
<feature type="region of interest" description="Disordered" evidence="6">
    <location>
        <begin position="84"/>
        <end position="125"/>
    </location>
</feature>
<evidence type="ECO:0000313" key="8">
    <source>
        <dbReference type="EMBL" id="KAH3679501.1"/>
    </source>
</evidence>
<organism evidence="8 9">
    <name type="scientific">Wickerhamomyces mucosus</name>
    <dbReference type="NCBI Taxonomy" id="1378264"/>
    <lineage>
        <taxon>Eukaryota</taxon>
        <taxon>Fungi</taxon>
        <taxon>Dikarya</taxon>
        <taxon>Ascomycota</taxon>
        <taxon>Saccharomycotina</taxon>
        <taxon>Saccharomycetes</taxon>
        <taxon>Phaffomycetales</taxon>
        <taxon>Wickerhamomycetaceae</taxon>
        <taxon>Wickerhamomyces</taxon>
    </lineage>
</organism>
<evidence type="ECO:0000256" key="5">
    <source>
        <dbReference type="SAM" id="Coils"/>
    </source>
</evidence>
<proteinExistence type="predicted"/>
<keyword evidence="3 4" id="KW-0539">Nucleus</keyword>
<gene>
    <name evidence="8" type="ORF">WICMUC_000946</name>
</gene>
<feature type="compositionally biased region" description="Basic and acidic residues" evidence="6">
    <location>
        <begin position="115"/>
        <end position="124"/>
    </location>
</feature>
<dbReference type="Gene3D" id="1.10.30.10">
    <property type="entry name" value="High mobility group box domain"/>
    <property type="match status" value="1"/>
</dbReference>
<feature type="domain" description="HMG box" evidence="7">
    <location>
        <begin position="123"/>
        <end position="192"/>
    </location>
</feature>
<feature type="compositionally biased region" description="Acidic residues" evidence="6">
    <location>
        <begin position="211"/>
        <end position="227"/>
    </location>
</feature>
<feature type="region of interest" description="Disordered" evidence="6">
    <location>
        <begin position="195"/>
        <end position="279"/>
    </location>
</feature>
<keyword evidence="9" id="KW-1185">Reference proteome</keyword>
<reference evidence="8" key="2">
    <citation type="submission" date="2021-01" db="EMBL/GenBank/DDBJ databases">
        <authorList>
            <person name="Schikora-Tamarit M.A."/>
        </authorList>
    </citation>
    <scope>NUCLEOTIDE SEQUENCE</scope>
    <source>
        <strain evidence="8">CBS6341</strain>
    </source>
</reference>
<feature type="compositionally biased region" description="Basic and acidic residues" evidence="6">
    <location>
        <begin position="243"/>
        <end position="263"/>
    </location>
</feature>
<reference evidence="8" key="1">
    <citation type="journal article" date="2021" name="Open Biol.">
        <title>Shared evolutionary footprints suggest mitochondrial oxidative damage underlies multiple complex I losses in fungi.</title>
        <authorList>
            <person name="Schikora-Tamarit M.A."/>
            <person name="Marcet-Houben M."/>
            <person name="Nosek J."/>
            <person name="Gabaldon T."/>
        </authorList>
    </citation>
    <scope>NUCLEOTIDE SEQUENCE</scope>
    <source>
        <strain evidence="8">CBS6341</strain>
    </source>
</reference>
<dbReference type="GO" id="GO:0005634">
    <property type="term" value="C:nucleus"/>
    <property type="evidence" value="ECO:0007669"/>
    <property type="project" value="UniProtKB-SubCell"/>
</dbReference>
<feature type="DNA-binding region" description="HMG box" evidence="4">
    <location>
        <begin position="123"/>
        <end position="192"/>
    </location>
</feature>
<dbReference type="PROSITE" id="PS50118">
    <property type="entry name" value="HMG_BOX_2"/>
    <property type="match status" value="1"/>
</dbReference>
<comment type="caution">
    <text evidence="8">The sequence shown here is derived from an EMBL/GenBank/DDBJ whole genome shotgun (WGS) entry which is preliminary data.</text>
</comment>
<evidence type="ECO:0000256" key="6">
    <source>
        <dbReference type="SAM" id="MobiDB-lite"/>
    </source>
</evidence>
<dbReference type="PANTHER" id="PTHR48112">
    <property type="entry name" value="HIGH MOBILITY GROUP PROTEIN DSP1"/>
    <property type="match status" value="1"/>
</dbReference>